<dbReference type="SMART" id="SM00233">
    <property type="entry name" value="PH"/>
    <property type="match status" value="1"/>
</dbReference>
<dbReference type="PROSITE" id="PS50190">
    <property type="entry name" value="SEC7"/>
    <property type="match status" value="1"/>
</dbReference>
<dbReference type="SUPFAM" id="SSF48425">
    <property type="entry name" value="Sec7 domain"/>
    <property type="match status" value="1"/>
</dbReference>
<dbReference type="Pfam" id="PF01369">
    <property type="entry name" value="Sec7"/>
    <property type="match status" value="1"/>
</dbReference>
<gene>
    <name evidence="3" type="ORF">NOO_LOCUS3120</name>
</gene>
<dbReference type="InterPro" id="IPR023394">
    <property type="entry name" value="Sec7_C_sf"/>
</dbReference>
<reference evidence="5" key="1">
    <citation type="submission" date="2016-06" db="UniProtKB">
        <authorList>
            <consortium name="WormBaseParasite"/>
        </authorList>
    </citation>
    <scope>IDENTIFICATION</scope>
</reference>
<dbReference type="Pfam" id="PF00169">
    <property type="entry name" value="PH"/>
    <property type="match status" value="1"/>
</dbReference>
<feature type="domain" description="PH" evidence="1">
    <location>
        <begin position="500"/>
        <end position="621"/>
    </location>
</feature>
<name>A0A182E545_ONCOC</name>
<feature type="domain" description="SEC7" evidence="2">
    <location>
        <begin position="296"/>
        <end position="483"/>
    </location>
</feature>
<evidence type="ECO:0000313" key="3">
    <source>
        <dbReference type="EMBL" id="VDK68046.1"/>
    </source>
</evidence>
<dbReference type="InterPro" id="IPR011993">
    <property type="entry name" value="PH-like_dom_sf"/>
</dbReference>
<proteinExistence type="predicted"/>
<organism evidence="5">
    <name type="scientific">Onchocerca ochengi</name>
    <name type="common">Filarial nematode worm</name>
    <dbReference type="NCBI Taxonomy" id="42157"/>
    <lineage>
        <taxon>Eukaryota</taxon>
        <taxon>Metazoa</taxon>
        <taxon>Ecdysozoa</taxon>
        <taxon>Nematoda</taxon>
        <taxon>Chromadorea</taxon>
        <taxon>Rhabditida</taxon>
        <taxon>Spirurina</taxon>
        <taxon>Spiruromorpha</taxon>
        <taxon>Filarioidea</taxon>
        <taxon>Onchocercidae</taxon>
        <taxon>Onchocerca</taxon>
    </lineage>
</organism>
<dbReference type="GO" id="GO:0032012">
    <property type="term" value="P:regulation of ARF protein signal transduction"/>
    <property type="evidence" value="ECO:0007669"/>
    <property type="project" value="InterPro"/>
</dbReference>
<sequence length="640" mass="73556">MCDQPIETNTTLENQPEILDEPVVTEPLPDVTTLQLAQPSELSEKLVLPSVPSLVLVPTSTNWEVSKKTSPVKKFNTISPFFASAEFGNASEEQIDMHNALDKRISSREYILSITDDELSRFPVAFIESFYPDLSLGEIIQLEQRLCDLKTGISSSRRSPEPFSIENENFLKSYRSQITIHTDAGFQNMAEKMGFHAFLQKQQFGLPLSDPTNFCTTSSYVQRPLALNRKFNILTRSCAIRLCTLMAYFNTTDLTPAELEDLAFLRARRSGINEDVEEIRSELDGINAQLATIDIPDEEYSPNGRHMSIARKNFNIDPKKGMEYMIQHNLVHNSSASVAEFLYKGEGLRKSAVGDYLGENNPFNLEVLEKFCELHDFTDLILVQALRQFFWSFRLPGESQKIDRMVNAFARRYCANNPGVFSSIDTCYILCFAIVMLNTALHNRNVKTPLTLDGFITMYHGIDEGRDVPRELLESIYESIRTEPFQFPTDDGEFYNTFFNPDREGWLLKQASSLATTRPFLKSWKRRWFILAEKCLYYFEHTTAKEPRGIIPLENVRVRAIEEKGKPYCFEIYSDSSEIIKACKTEPDGRMVVGRHTSYKMCAFSQEEMNQWISAIERSINYDPFYQMLQLKKMKLRNKT</sequence>
<accession>A0A182E545</accession>
<keyword evidence="4" id="KW-1185">Reference proteome</keyword>
<dbReference type="Gene3D" id="2.30.29.30">
    <property type="entry name" value="Pleckstrin-homology domain (PH domain)/Phosphotyrosine-binding domain (PTB)"/>
    <property type="match status" value="1"/>
</dbReference>
<dbReference type="InterPro" id="IPR000904">
    <property type="entry name" value="Sec7_dom"/>
</dbReference>
<reference evidence="3 4" key="2">
    <citation type="submission" date="2018-08" db="EMBL/GenBank/DDBJ databases">
        <authorList>
            <person name="Laetsch R D."/>
            <person name="Stevens L."/>
            <person name="Kumar S."/>
            <person name="Blaxter L. M."/>
        </authorList>
    </citation>
    <scope>NUCLEOTIDE SEQUENCE [LARGE SCALE GENOMIC DNA]</scope>
</reference>
<dbReference type="AlphaFoldDB" id="A0A182E545"/>
<dbReference type="Proteomes" id="UP000271087">
    <property type="component" value="Unassembled WGS sequence"/>
</dbReference>
<dbReference type="GO" id="GO:0005085">
    <property type="term" value="F:guanyl-nucleotide exchange factor activity"/>
    <property type="evidence" value="ECO:0007669"/>
    <property type="project" value="InterPro"/>
</dbReference>
<dbReference type="STRING" id="42157.A0A182E545"/>
<dbReference type="CDD" id="cd00171">
    <property type="entry name" value="Sec7"/>
    <property type="match status" value="1"/>
</dbReference>
<dbReference type="OrthoDB" id="430364at2759"/>
<dbReference type="Gene3D" id="1.10.1000.11">
    <property type="entry name" value="Arf Nucleotide-binding Site Opener,domain 2"/>
    <property type="match status" value="1"/>
</dbReference>
<dbReference type="InterPro" id="IPR001849">
    <property type="entry name" value="PH_domain"/>
</dbReference>
<dbReference type="PANTHER" id="PTHR10663:SF402">
    <property type="entry name" value="MIP16918P"/>
    <property type="match status" value="1"/>
</dbReference>
<dbReference type="FunFam" id="1.10.1000.11:FF:000002">
    <property type="entry name" value="Cytohesin 1"/>
    <property type="match status" value="1"/>
</dbReference>
<dbReference type="WBParaSite" id="nOo.2.0.1.t03120-RA">
    <property type="protein sequence ID" value="nOo.2.0.1.t03120-RA"/>
    <property type="gene ID" value="nOo.2.0.1.g03120"/>
</dbReference>
<dbReference type="InterPro" id="IPR035999">
    <property type="entry name" value="Sec7_dom_sf"/>
</dbReference>
<dbReference type="EMBL" id="UYRW01000565">
    <property type="protein sequence ID" value="VDK68046.1"/>
    <property type="molecule type" value="Genomic_DNA"/>
</dbReference>
<evidence type="ECO:0000259" key="2">
    <source>
        <dbReference type="PROSITE" id="PS50190"/>
    </source>
</evidence>
<dbReference type="SUPFAM" id="SSF50729">
    <property type="entry name" value="PH domain-like"/>
    <property type="match status" value="1"/>
</dbReference>
<evidence type="ECO:0000313" key="5">
    <source>
        <dbReference type="WBParaSite" id="nOo.2.0.1.t03120-RA"/>
    </source>
</evidence>
<dbReference type="PROSITE" id="PS50003">
    <property type="entry name" value="PH_DOMAIN"/>
    <property type="match status" value="1"/>
</dbReference>
<evidence type="ECO:0000259" key="1">
    <source>
        <dbReference type="PROSITE" id="PS50003"/>
    </source>
</evidence>
<evidence type="ECO:0000313" key="4">
    <source>
        <dbReference type="Proteomes" id="UP000271087"/>
    </source>
</evidence>
<dbReference type="SMART" id="SM00222">
    <property type="entry name" value="Sec7"/>
    <property type="match status" value="1"/>
</dbReference>
<dbReference type="PANTHER" id="PTHR10663">
    <property type="entry name" value="GUANYL-NUCLEOTIDE EXCHANGE FACTOR"/>
    <property type="match status" value="1"/>
</dbReference>
<dbReference type="Gene3D" id="1.10.220.20">
    <property type="match status" value="1"/>
</dbReference>
<protein>
    <submittedName>
        <fullName evidence="5">SEC7 domain-containing protein</fullName>
    </submittedName>
</protein>
<dbReference type="CDD" id="cd01252">
    <property type="entry name" value="PH_GRP1-like"/>
    <property type="match status" value="1"/>
</dbReference>